<evidence type="ECO:0000313" key="1">
    <source>
        <dbReference type="EMBL" id="RCH83344.1"/>
    </source>
</evidence>
<protein>
    <submittedName>
        <fullName evidence="1">Uncharacterized protein</fullName>
    </submittedName>
</protein>
<organism evidence="1 2">
    <name type="scientific">Rhizopus stolonifer</name>
    <name type="common">Rhizopus nigricans</name>
    <dbReference type="NCBI Taxonomy" id="4846"/>
    <lineage>
        <taxon>Eukaryota</taxon>
        <taxon>Fungi</taxon>
        <taxon>Fungi incertae sedis</taxon>
        <taxon>Mucoromycota</taxon>
        <taxon>Mucoromycotina</taxon>
        <taxon>Mucoromycetes</taxon>
        <taxon>Mucorales</taxon>
        <taxon>Mucorineae</taxon>
        <taxon>Rhizopodaceae</taxon>
        <taxon>Rhizopus</taxon>
    </lineage>
</organism>
<dbReference type="OrthoDB" id="2247400at2759"/>
<comment type="caution">
    <text evidence="1">The sequence shown here is derived from an EMBL/GenBank/DDBJ whole genome shotgun (WGS) entry which is preliminary data.</text>
</comment>
<name>A0A367J089_RHIST</name>
<proteinExistence type="predicted"/>
<dbReference type="Proteomes" id="UP000253551">
    <property type="component" value="Unassembled WGS sequence"/>
</dbReference>
<reference evidence="1 2" key="1">
    <citation type="journal article" date="2018" name="G3 (Bethesda)">
        <title>Phylogenetic and Phylogenomic Definition of Rhizopus Species.</title>
        <authorList>
            <person name="Gryganskyi A.P."/>
            <person name="Golan J."/>
            <person name="Dolatabadi S."/>
            <person name="Mondo S."/>
            <person name="Robb S."/>
            <person name="Idnurm A."/>
            <person name="Muszewska A."/>
            <person name="Steczkiewicz K."/>
            <person name="Masonjones S."/>
            <person name="Liao H.L."/>
            <person name="Gajdeczka M.T."/>
            <person name="Anike F."/>
            <person name="Vuek A."/>
            <person name="Anishchenko I.M."/>
            <person name="Voigt K."/>
            <person name="de Hoog G.S."/>
            <person name="Smith M.E."/>
            <person name="Heitman J."/>
            <person name="Vilgalys R."/>
            <person name="Stajich J.E."/>
        </authorList>
    </citation>
    <scope>NUCLEOTIDE SEQUENCE [LARGE SCALE GENOMIC DNA]</scope>
    <source>
        <strain evidence="1 2">LSU 92-RS-03</strain>
    </source>
</reference>
<keyword evidence="2" id="KW-1185">Reference proteome</keyword>
<dbReference type="AlphaFoldDB" id="A0A367J089"/>
<sequence>MLSNRDIFELDNEESQPFQPTLDTSHQFLHFSRKITEAASMKRPVDIQLGITCGRDLLFTRSMAIKHPPLSSPSSLSSLSFDSMEYKSLLLDRLVSDVLQHIDSCPAYSDDLSKLKPRLEAYRIKKNCVKT</sequence>
<gene>
    <name evidence="1" type="ORF">CU098_008298</name>
</gene>
<evidence type="ECO:0000313" key="2">
    <source>
        <dbReference type="Proteomes" id="UP000253551"/>
    </source>
</evidence>
<dbReference type="EMBL" id="PJQM01004778">
    <property type="protein sequence ID" value="RCH83344.1"/>
    <property type="molecule type" value="Genomic_DNA"/>
</dbReference>
<accession>A0A367J089</accession>